<feature type="domain" description="Thioredoxin-like fold" evidence="1">
    <location>
        <begin position="48"/>
        <end position="209"/>
    </location>
</feature>
<dbReference type="AlphaFoldDB" id="A0A0F9YUE6"/>
<dbReference type="EMBL" id="LAZR01000009">
    <property type="protein sequence ID" value="KKO08459.1"/>
    <property type="molecule type" value="Genomic_DNA"/>
</dbReference>
<dbReference type="InterPro" id="IPR012336">
    <property type="entry name" value="Thioredoxin-like_fold"/>
</dbReference>
<evidence type="ECO:0000313" key="2">
    <source>
        <dbReference type="EMBL" id="KKO08459.1"/>
    </source>
</evidence>
<protein>
    <recommendedName>
        <fullName evidence="1">Thioredoxin-like fold domain-containing protein</fullName>
    </recommendedName>
</protein>
<dbReference type="SUPFAM" id="SSF52833">
    <property type="entry name" value="Thioredoxin-like"/>
    <property type="match status" value="1"/>
</dbReference>
<evidence type="ECO:0000259" key="1">
    <source>
        <dbReference type="Pfam" id="PF13462"/>
    </source>
</evidence>
<dbReference type="Pfam" id="PF13462">
    <property type="entry name" value="Thioredoxin_4"/>
    <property type="match status" value="1"/>
</dbReference>
<gene>
    <name evidence="2" type="ORF">LCGC14_0043970</name>
</gene>
<dbReference type="Gene3D" id="3.40.30.10">
    <property type="entry name" value="Glutaredoxin"/>
    <property type="match status" value="1"/>
</dbReference>
<sequence length="212" mass="23172">MQRRHFLHMTSLAGIGMTAGTGLAAMGRKPDAGEAALPRASDSVVEIPDMILGDPSAPVEIIEYASFTCSHCARFQATVKPRLVAEQIETGQAKFIFREVYFDRPGIWASLMARAAGANRFFAVSDLLYERQRDWLSGDPAEISQNLRKIGKIAGMQEEALEEAFSDAAKAEALVAWQETNLARDGVNATPTVFVDGKRISAWDYESIVSAM</sequence>
<reference evidence="2" key="1">
    <citation type="journal article" date="2015" name="Nature">
        <title>Complex archaea that bridge the gap between prokaryotes and eukaryotes.</title>
        <authorList>
            <person name="Spang A."/>
            <person name="Saw J.H."/>
            <person name="Jorgensen S.L."/>
            <person name="Zaremba-Niedzwiedzka K."/>
            <person name="Martijn J."/>
            <person name="Lind A.E."/>
            <person name="van Eijk R."/>
            <person name="Schleper C."/>
            <person name="Guy L."/>
            <person name="Ettema T.J."/>
        </authorList>
    </citation>
    <scope>NUCLEOTIDE SEQUENCE</scope>
</reference>
<accession>A0A0F9YUE6</accession>
<organism evidence="2">
    <name type="scientific">marine sediment metagenome</name>
    <dbReference type="NCBI Taxonomy" id="412755"/>
    <lineage>
        <taxon>unclassified sequences</taxon>
        <taxon>metagenomes</taxon>
        <taxon>ecological metagenomes</taxon>
    </lineage>
</organism>
<proteinExistence type="predicted"/>
<comment type="caution">
    <text evidence="2">The sequence shown here is derived from an EMBL/GenBank/DDBJ whole genome shotgun (WGS) entry which is preliminary data.</text>
</comment>
<dbReference type="InterPro" id="IPR036249">
    <property type="entry name" value="Thioredoxin-like_sf"/>
</dbReference>
<name>A0A0F9YUE6_9ZZZZ</name>